<name>A0A2P2MX27_RHIMU</name>
<evidence type="ECO:0000313" key="1">
    <source>
        <dbReference type="EMBL" id="MBX34765.1"/>
    </source>
</evidence>
<protein>
    <submittedName>
        <fullName evidence="1">Uncharacterized protein</fullName>
    </submittedName>
</protein>
<sequence length="35" mass="4156">MRKKKKNSLNFCLGFKYSTYDKKLPILSLRGHPSR</sequence>
<dbReference type="EMBL" id="GGEC01054281">
    <property type="protein sequence ID" value="MBX34765.1"/>
    <property type="molecule type" value="Transcribed_RNA"/>
</dbReference>
<proteinExistence type="predicted"/>
<reference evidence="1" key="1">
    <citation type="submission" date="2018-02" db="EMBL/GenBank/DDBJ databases">
        <title>Rhizophora mucronata_Transcriptome.</title>
        <authorList>
            <person name="Meera S.P."/>
            <person name="Sreeshan A."/>
            <person name="Augustine A."/>
        </authorList>
    </citation>
    <scope>NUCLEOTIDE SEQUENCE</scope>
    <source>
        <tissue evidence="1">Leaf</tissue>
    </source>
</reference>
<dbReference type="AlphaFoldDB" id="A0A2P2MX27"/>
<organism evidence="1">
    <name type="scientific">Rhizophora mucronata</name>
    <name type="common">Asiatic mangrove</name>
    <dbReference type="NCBI Taxonomy" id="61149"/>
    <lineage>
        <taxon>Eukaryota</taxon>
        <taxon>Viridiplantae</taxon>
        <taxon>Streptophyta</taxon>
        <taxon>Embryophyta</taxon>
        <taxon>Tracheophyta</taxon>
        <taxon>Spermatophyta</taxon>
        <taxon>Magnoliopsida</taxon>
        <taxon>eudicotyledons</taxon>
        <taxon>Gunneridae</taxon>
        <taxon>Pentapetalae</taxon>
        <taxon>rosids</taxon>
        <taxon>fabids</taxon>
        <taxon>Malpighiales</taxon>
        <taxon>Rhizophoraceae</taxon>
        <taxon>Rhizophora</taxon>
    </lineage>
</organism>
<accession>A0A2P2MX27</accession>